<organism evidence="1 2">
    <name type="scientific">Bacillus anthracis</name>
    <name type="common">anthrax bacterium</name>
    <dbReference type="NCBI Taxonomy" id="1392"/>
    <lineage>
        <taxon>Bacteria</taxon>
        <taxon>Bacillati</taxon>
        <taxon>Bacillota</taxon>
        <taxon>Bacilli</taxon>
        <taxon>Bacillales</taxon>
        <taxon>Bacillaceae</taxon>
        <taxon>Bacillus</taxon>
        <taxon>Bacillus cereus group</taxon>
    </lineage>
</organism>
<protein>
    <submittedName>
        <fullName evidence="1">Uncharacterized protein</fullName>
    </submittedName>
</protein>
<dbReference type="EMBL" id="AE017334">
    <property type="protein sequence ID" value="AAT32407.1"/>
    <property type="molecule type" value="Genomic_DNA"/>
</dbReference>
<accession>Q81NB4</accession>
<evidence type="ECO:0000313" key="1">
    <source>
        <dbReference type="EMBL" id="AAT32407.1"/>
    </source>
</evidence>
<accession>Q6KQM1</accession>
<dbReference type="KEGG" id="bar:GBAA_3298"/>
<gene>
    <name evidence="1" type="ordered locus">GBAA_3298</name>
</gene>
<reference evidence="1 2" key="1">
    <citation type="journal article" date="2009" name="J. Bacteriol.">
        <title>The complete genome sequence of Bacillus anthracis Ames 'Ancestor'.</title>
        <authorList>
            <person name="Ravel J."/>
            <person name="Jiang L."/>
            <person name="Stanley S.T."/>
            <person name="Wilson M.R."/>
            <person name="Decker R.S."/>
            <person name="Read T.D."/>
            <person name="Worsham P."/>
            <person name="Keim P.S."/>
            <person name="Salzberg S.L."/>
            <person name="Fraser-Liggett C.M."/>
            <person name="Rasko D.A."/>
        </authorList>
    </citation>
    <scope>NUCLEOTIDE SEQUENCE [LARGE SCALE GENOMIC DNA]</scope>
    <source>
        <strain evidence="2">Ames ancestor</strain>
    </source>
</reference>
<accession>E9R657</accession>
<evidence type="ECO:0000313" key="2">
    <source>
        <dbReference type="Proteomes" id="UP000000594"/>
    </source>
</evidence>
<dbReference type="AlphaFoldDB" id="A0A0F7RF43"/>
<proteinExistence type="predicted"/>
<name>A0A0F7RF43_BACAN</name>
<accession>A0A0F7RF43</accession>
<keyword evidence="2" id="KW-1185">Reference proteome</keyword>
<dbReference type="Proteomes" id="UP000000594">
    <property type="component" value="Chromosome"/>
</dbReference>
<dbReference type="RefSeq" id="WP_003157088.1">
    <property type="nucleotide sequence ID" value="NZ_AP014833.1"/>
</dbReference>
<dbReference type="PATRIC" id="fig|1392.236.peg.3403"/>
<sequence>MERNTSYFGQHEAAHSNHANKGVLELSVKVIKIKDYGLFV</sequence>